<dbReference type="AlphaFoldDB" id="G0VP97"/>
<protein>
    <submittedName>
        <fullName evidence="1">Uncharacterized protein</fullName>
    </submittedName>
</protein>
<gene>
    <name evidence="1" type="ORF">MELS_1053</name>
</gene>
<organism evidence="1 2">
    <name type="scientific">Megasphaera elsdenii DSM 20460</name>
    <dbReference type="NCBI Taxonomy" id="1064535"/>
    <lineage>
        <taxon>Bacteria</taxon>
        <taxon>Bacillati</taxon>
        <taxon>Bacillota</taxon>
        <taxon>Negativicutes</taxon>
        <taxon>Veillonellales</taxon>
        <taxon>Veillonellaceae</taxon>
        <taxon>Megasphaera</taxon>
    </lineage>
</organism>
<dbReference type="GeneID" id="97492020"/>
<sequence length="92" mass="10909">MPFYSNAEFAEKFVEEVMHWYCSDDHSNTQEEVARRMTDKYHVEFTVNDIREITQSTGFSHRIKPENSSKQIVLRLSKNLRDKIDKANPQKS</sequence>
<evidence type="ECO:0000313" key="2">
    <source>
        <dbReference type="Proteomes" id="UP000010111"/>
    </source>
</evidence>
<accession>G0VP97</accession>
<evidence type="ECO:0000313" key="1">
    <source>
        <dbReference type="EMBL" id="CCC73275.1"/>
    </source>
</evidence>
<proteinExistence type="predicted"/>
<dbReference type="HOGENOM" id="CLU_2409800_0_0_9"/>
<keyword evidence="2" id="KW-1185">Reference proteome</keyword>
<dbReference type="EMBL" id="HE576794">
    <property type="protein sequence ID" value="CCC73275.1"/>
    <property type="molecule type" value="Genomic_DNA"/>
</dbReference>
<dbReference type="Proteomes" id="UP000010111">
    <property type="component" value="Chromosome"/>
</dbReference>
<name>G0VP97_MEGEL</name>
<dbReference type="KEGG" id="med:MELS_1053"/>
<reference evidence="1 2" key="1">
    <citation type="journal article" date="2011" name="J. Bacteriol.">
        <title>Genome Sequence of the Ruminal Bacterium Megasphaera elsdenii.</title>
        <authorList>
            <person name="Marx H."/>
            <person name="Graf A.B."/>
            <person name="Tatto N."/>
            <person name="Thallinger G.G."/>
            <person name="Mattanovich D."/>
            <person name="Sauer M."/>
        </authorList>
    </citation>
    <scope>NUCLEOTIDE SEQUENCE [LARGE SCALE GENOMIC DNA]</scope>
    <source>
        <strain evidence="1 2">DSM 20460</strain>
    </source>
</reference>
<dbReference type="RefSeq" id="WP_014016009.1">
    <property type="nucleotide sequence ID" value="NC_015873.1"/>
</dbReference>
<dbReference type="STRING" id="1064535.MELS_1053"/>